<dbReference type="Gramene" id="PRQ38112">
    <property type="protein sequence ID" value="PRQ38112"/>
    <property type="gene ID" value="RchiOBHm_Chr4g0410181"/>
</dbReference>
<keyword evidence="2" id="KW-1185">Reference proteome</keyword>
<reference evidence="1 2" key="1">
    <citation type="journal article" date="2018" name="Nat. Genet.">
        <title>The Rosa genome provides new insights in the design of modern roses.</title>
        <authorList>
            <person name="Bendahmane M."/>
        </authorList>
    </citation>
    <scope>NUCLEOTIDE SEQUENCE [LARGE SCALE GENOMIC DNA]</scope>
    <source>
        <strain evidence="2">cv. Old Blush</strain>
    </source>
</reference>
<comment type="caution">
    <text evidence="1">The sequence shown here is derived from an EMBL/GenBank/DDBJ whole genome shotgun (WGS) entry which is preliminary data.</text>
</comment>
<evidence type="ECO:0000313" key="2">
    <source>
        <dbReference type="Proteomes" id="UP000238479"/>
    </source>
</evidence>
<evidence type="ECO:0000313" key="1">
    <source>
        <dbReference type="EMBL" id="PRQ38112.1"/>
    </source>
</evidence>
<name>A0A2P6QV97_ROSCH</name>
<protein>
    <submittedName>
        <fullName evidence="1">Uncharacterized protein</fullName>
    </submittedName>
</protein>
<gene>
    <name evidence="1" type="ORF">RchiOBHm_Chr4g0410181</name>
</gene>
<dbReference type="AlphaFoldDB" id="A0A2P6QV97"/>
<dbReference type="EMBL" id="PDCK01000042">
    <property type="protein sequence ID" value="PRQ38112.1"/>
    <property type="molecule type" value="Genomic_DNA"/>
</dbReference>
<sequence length="75" mass="8497">MIMSIPFQKFGVETYSVEKGFTLGLHFCSESLCIKPTSPAAFQFKKPPSKLPSAFQFEKSPSKPPWVKFPFHTIN</sequence>
<organism evidence="1 2">
    <name type="scientific">Rosa chinensis</name>
    <name type="common">China rose</name>
    <dbReference type="NCBI Taxonomy" id="74649"/>
    <lineage>
        <taxon>Eukaryota</taxon>
        <taxon>Viridiplantae</taxon>
        <taxon>Streptophyta</taxon>
        <taxon>Embryophyta</taxon>
        <taxon>Tracheophyta</taxon>
        <taxon>Spermatophyta</taxon>
        <taxon>Magnoliopsida</taxon>
        <taxon>eudicotyledons</taxon>
        <taxon>Gunneridae</taxon>
        <taxon>Pentapetalae</taxon>
        <taxon>rosids</taxon>
        <taxon>fabids</taxon>
        <taxon>Rosales</taxon>
        <taxon>Rosaceae</taxon>
        <taxon>Rosoideae</taxon>
        <taxon>Rosoideae incertae sedis</taxon>
        <taxon>Rosa</taxon>
    </lineage>
</organism>
<proteinExistence type="predicted"/>
<dbReference type="Proteomes" id="UP000238479">
    <property type="component" value="Chromosome 4"/>
</dbReference>
<accession>A0A2P6QV97</accession>